<dbReference type="Proteomes" id="UP000006698">
    <property type="component" value="Chromosome"/>
</dbReference>
<organism evidence="2">
    <name type="scientific">Corynebacterium glutamicum (strain R)</name>
    <dbReference type="NCBI Taxonomy" id="340322"/>
    <lineage>
        <taxon>Bacteria</taxon>
        <taxon>Bacillati</taxon>
        <taxon>Actinomycetota</taxon>
        <taxon>Actinomycetes</taxon>
        <taxon>Mycobacteriales</taxon>
        <taxon>Corynebacteriaceae</taxon>
        <taxon>Corynebacterium</taxon>
    </lineage>
</organism>
<keyword evidence="1" id="KW-1133">Transmembrane helix</keyword>
<name>A0AB72V7H8_CORGB</name>
<feature type="transmembrane region" description="Helical" evidence="1">
    <location>
        <begin position="102"/>
        <end position="121"/>
    </location>
</feature>
<evidence type="ECO:0008006" key="3">
    <source>
        <dbReference type="Google" id="ProtNLM"/>
    </source>
</evidence>
<dbReference type="EMBL" id="AP009044">
    <property type="protein sequence ID" value="BAF53247.1"/>
    <property type="molecule type" value="Genomic_DNA"/>
</dbReference>
<evidence type="ECO:0000256" key="1">
    <source>
        <dbReference type="SAM" id="Phobius"/>
    </source>
</evidence>
<reference evidence="2" key="1">
    <citation type="journal article" date="2007" name="Microbiology">
        <title>Comparative analysis of the Corynebacterium glutamicum group and complete genome sequence of strain R.</title>
        <authorList>
            <person name="Yukawa H."/>
            <person name="Omumasaba C.A."/>
            <person name="Nonaka H."/>
            <person name="Kos P."/>
            <person name="Okai N."/>
            <person name="Suzuki N."/>
            <person name="Suda M."/>
            <person name="Tsuge Y."/>
            <person name="Watanabe J."/>
            <person name="Ikeda Y."/>
            <person name="Vertes A.A."/>
            <person name="Inui M."/>
        </authorList>
    </citation>
    <scope>NUCLEOTIDE SEQUENCE</scope>
    <source>
        <strain evidence="2">R</strain>
    </source>
</reference>
<protein>
    <recommendedName>
        <fullName evidence="3">DUF4190 domain-containing protein</fullName>
    </recommendedName>
</protein>
<sequence>MKSYPIVSNILNHLIRGNYMDLLKIAIIAAVMIGVPVLVVFLIVFAVHKLAKEVPQSGRRPGIGLGLLLGFVAGLIVWFVWLSWGGYYENEFGQMQGPYRPWQVVACGVTMVAVTVILGLWTRWTASGPFYSALGGTSGFSFAWAMDALPQDETGLSAFGLVMVIVGVGAGLNVVATLTSIGATIWNNRLPSNA</sequence>
<feature type="transmembrane region" description="Helical" evidence="1">
    <location>
        <begin position="128"/>
        <end position="146"/>
    </location>
</feature>
<dbReference type="AlphaFoldDB" id="A0AB72V7H8"/>
<feature type="transmembrane region" description="Helical" evidence="1">
    <location>
        <begin position="25"/>
        <end position="51"/>
    </location>
</feature>
<feature type="transmembrane region" description="Helical" evidence="1">
    <location>
        <begin position="158"/>
        <end position="186"/>
    </location>
</feature>
<keyword evidence="1" id="KW-0812">Transmembrane</keyword>
<evidence type="ECO:0000313" key="2">
    <source>
        <dbReference type="EMBL" id="BAF53247.1"/>
    </source>
</evidence>
<gene>
    <name evidence="2" type="ordered locus">cgR_0283</name>
</gene>
<feature type="transmembrane region" description="Helical" evidence="1">
    <location>
        <begin position="63"/>
        <end position="82"/>
    </location>
</feature>
<keyword evidence="1" id="KW-0472">Membrane</keyword>
<proteinExistence type="predicted"/>
<accession>A0AB72V7H8</accession>
<dbReference type="KEGG" id="cgt:cgR_0283"/>